<evidence type="ECO:0000313" key="1">
    <source>
        <dbReference type="EMBL" id="CNU44622.1"/>
    </source>
</evidence>
<sequence>MSGNRPGATITEDDGVKSPLVTSILIQMGDGERAGQKTRS</sequence>
<dbReference type="Proteomes" id="UP000039541">
    <property type="component" value="Unassembled WGS sequence"/>
</dbReference>
<name>A0A655D4D6_SALET</name>
<accession>A0A655D4D6</accession>
<protein>
    <submittedName>
        <fullName evidence="1">Uncharacterized protein</fullName>
    </submittedName>
</protein>
<dbReference type="EMBL" id="CQPC01000109">
    <property type="protein sequence ID" value="CNV23590.1"/>
    <property type="molecule type" value="Genomic_DNA"/>
</dbReference>
<evidence type="ECO:0000313" key="3">
    <source>
        <dbReference type="Proteomes" id="UP000039541"/>
    </source>
</evidence>
<reference evidence="3 4" key="1">
    <citation type="submission" date="2015-03" db="EMBL/GenBank/DDBJ databases">
        <authorList>
            <consortium name="Pathogen Informatics"/>
        </authorList>
    </citation>
    <scope>NUCLEOTIDE SEQUENCE [LARGE SCALE GENOMIC DNA]</scope>
    <source>
        <strain evidence="2 3">3476</strain>
        <strain evidence="1 4">A1104</strain>
    </source>
</reference>
<proteinExistence type="predicted"/>
<evidence type="ECO:0000313" key="4">
    <source>
        <dbReference type="Proteomes" id="UP000041314"/>
    </source>
</evidence>
<evidence type="ECO:0000313" key="2">
    <source>
        <dbReference type="EMBL" id="CNV23590.1"/>
    </source>
</evidence>
<dbReference type="Proteomes" id="UP000041314">
    <property type="component" value="Unassembled WGS sequence"/>
</dbReference>
<dbReference type="EMBL" id="CQPA01000022">
    <property type="protein sequence ID" value="CNU44622.1"/>
    <property type="molecule type" value="Genomic_DNA"/>
</dbReference>
<organism evidence="1 4">
    <name type="scientific">Salmonella enterica subsp. enterica serovar Bovismorbificans</name>
    <dbReference type="NCBI Taxonomy" id="58097"/>
    <lineage>
        <taxon>Bacteria</taxon>
        <taxon>Pseudomonadati</taxon>
        <taxon>Pseudomonadota</taxon>
        <taxon>Gammaproteobacteria</taxon>
        <taxon>Enterobacterales</taxon>
        <taxon>Enterobacteriaceae</taxon>
        <taxon>Salmonella</taxon>
    </lineage>
</organism>
<dbReference type="AlphaFoldDB" id="A0A655D4D6"/>
<gene>
    <name evidence="1" type="ORF">ERS008198_02799</name>
    <name evidence="2" type="ORF">ERS008202_04704</name>
</gene>